<gene>
    <name evidence="1" type="ORF">QTN47_00595</name>
</gene>
<sequence>MSLIRDTWDVSKEMLSLSSEIKAGPRTDRDKLSQILSEISDLLNDVYIKMKQKIYPRTQCNRLSDLCNDLFESSQHLVGEEKARTLSDQLQYALKNSERTFEDFVTEKISYMEIQQLEEASGKFKACSVIIN</sequence>
<dbReference type="Proteomes" id="UP001560573">
    <property type="component" value="Unassembled WGS sequence"/>
</dbReference>
<evidence type="ECO:0000313" key="1">
    <source>
        <dbReference type="EMBL" id="MEX6685968.1"/>
    </source>
</evidence>
<reference evidence="1 2" key="1">
    <citation type="submission" date="2023-07" db="EMBL/GenBank/DDBJ databases">
        <authorList>
            <person name="Lian W.-H."/>
        </authorList>
    </citation>
    <scope>NUCLEOTIDE SEQUENCE [LARGE SCALE GENOMIC DNA]</scope>
    <source>
        <strain evidence="1 2">SYSU DXS3180</strain>
    </source>
</reference>
<dbReference type="RefSeq" id="WP_369327356.1">
    <property type="nucleotide sequence ID" value="NZ_JAULBC010000001.1"/>
</dbReference>
<protein>
    <submittedName>
        <fullName evidence="1">Uncharacterized protein</fullName>
    </submittedName>
</protein>
<proteinExistence type="predicted"/>
<name>A0ABV3ZC04_9BACT</name>
<keyword evidence="2" id="KW-1185">Reference proteome</keyword>
<organism evidence="1 2">
    <name type="scientific">Danxiaibacter flavus</name>
    <dbReference type="NCBI Taxonomy" id="3049108"/>
    <lineage>
        <taxon>Bacteria</taxon>
        <taxon>Pseudomonadati</taxon>
        <taxon>Bacteroidota</taxon>
        <taxon>Chitinophagia</taxon>
        <taxon>Chitinophagales</taxon>
        <taxon>Chitinophagaceae</taxon>
        <taxon>Danxiaibacter</taxon>
    </lineage>
</organism>
<accession>A0ABV3ZC04</accession>
<dbReference type="EMBL" id="JAULBC010000001">
    <property type="protein sequence ID" value="MEX6685968.1"/>
    <property type="molecule type" value="Genomic_DNA"/>
</dbReference>
<comment type="caution">
    <text evidence="1">The sequence shown here is derived from an EMBL/GenBank/DDBJ whole genome shotgun (WGS) entry which is preliminary data.</text>
</comment>
<evidence type="ECO:0000313" key="2">
    <source>
        <dbReference type="Proteomes" id="UP001560573"/>
    </source>
</evidence>